<gene>
    <name evidence="3" type="ORF">SAMN05192579_10960</name>
</gene>
<organism evidence="3 4">
    <name type="scientific">Rhodanobacter glycinis</name>
    <dbReference type="NCBI Taxonomy" id="582702"/>
    <lineage>
        <taxon>Bacteria</taxon>
        <taxon>Pseudomonadati</taxon>
        <taxon>Pseudomonadota</taxon>
        <taxon>Gammaproteobacteria</taxon>
        <taxon>Lysobacterales</taxon>
        <taxon>Rhodanobacteraceae</taxon>
        <taxon>Rhodanobacter</taxon>
    </lineage>
</organism>
<dbReference type="Pfam" id="PF10099">
    <property type="entry name" value="RskA_C"/>
    <property type="match status" value="1"/>
</dbReference>
<dbReference type="GO" id="GO:0006417">
    <property type="term" value="P:regulation of translation"/>
    <property type="evidence" value="ECO:0007669"/>
    <property type="project" value="TreeGrafter"/>
</dbReference>
<keyword evidence="1" id="KW-1133">Transmembrane helix</keyword>
<evidence type="ECO:0000313" key="4">
    <source>
        <dbReference type="Proteomes" id="UP000198725"/>
    </source>
</evidence>
<dbReference type="EMBL" id="FOSR01000009">
    <property type="protein sequence ID" value="SFK92914.1"/>
    <property type="molecule type" value="Genomic_DNA"/>
</dbReference>
<protein>
    <submittedName>
        <fullName evidence="3">Anti-sigma-K factor RskA</fullName>
    </submittedName>
</protein>
<dbReference type="AlphaFoldDB" id="A0A1I4DH22"/>
<dbReference type="RefSeq" id="WP_092703939.1">
    <property type="nucleotide sequence ID" value="NZ_FOSR01000009.1"/>
</dbReference>
<name>A0A1I4DH22_9GAMM</name>
<feature type="domain" description="Anti-sigma K factor RskA C-terminal" evidence="2">
    <location>
        <begin position="108"/>
        <end position="237"/>
    </location>
</feature>
<sequence>MNTPIDDNNHNLRYAEYVLGVLDADARAEVAHEMLASDEVATAVALWQSRLLPLTESIEDVAPAPYVWARIHDALKLDAPASTPARATPRPRLWDNLALWHWLGLGASAVAVALLLVVALPRHANVTAPSATSVAYMASTIKQDNGATGWTATMDLQHGRMIVVPAAPQALAQGKAPELWLIPAGQKPIAVGMISREQPTTLALAPALLKQLGATAALAVSVEPPGGSPTGQPTGPVIAKGAIGAAPDVQGNKVAMNGDGHVERTRA</sequence>
<evidence type="ECO:0000313" key="3">
    <source>
        <dbReference type="EMBL" id="SFK92914.1"/>
    </source>
</evidence>
<dbReference type="PANTHER" id="PTHR37461">
    <property type="entry name" value="ANTI-SIGMA-K FACTOR RSKA"/>
    <property type="match status" value="1"/>
</dbReference>
<keyword evidence="4" id="KW-1185">Reference proteome</keyword>
<dbReference type="InterPro" id="IPR018764">
    <property type="entry name" value="RskA_C"/>
</dbReference>
<evidence type="ECO:0000259" key="2">
    <source>
        <dbReference type="Pfam" id="PF10099"/>
    </source>
</evidence>
<keyword evidence="1" id="KW-0472">Membrane</keyword>
<dbReference type="GO" id="GO:0005886">
    <property type="term" value="C:plasma membrane"/>
    <property type="evidence" value="ECO:0007669"/>
    <property type="project" value="InterPro"/>
</dbReference>
<accession>A0A1I4DH22</accession>
<keyword evidence="1" id="KW-0812">Transmembrane</keyword>
<dbReference type="InterPro" id="IPR051474">
    <property type="entry name" value="Anti-sigma-K/W_factor"/>
</dbReference>
<reference evidence="4" key="1">
    <citation type="submission" date="2016-10" db="EMBL/GenBank/DDBJ databases">
        <authorList>
            <person name="Varghese N."/>
            <person name="Submissions S."/>
        </authorList>
    </citation>
    <scope>NUCLEOTIDE SEQUENCE [LARGE SCALE GENOMIC DNA]</scope>
    <source>
        <strain evidence="4">MO64</strain>
    </source>
</reference>
<feature type="transmembrane region" description="Helical" evidence="1">
    <location>
        <begin position="99"/>
        <end position="120"/>
    </location>
</feature>
<proteinExistence type="predicted"/>
<dbReference type="Proteomes" id="UP000198725">
    <property type="component" value="Unassembled WGS sequence"/>
</dbReference>
<evidence type="ECO:0000256" key="1">
    <source>
        <dbReference type="SAM" id="Phobius"/>
    </source>
</evidence>
<dbReference type="GO" id="GO:0016989">
    <property type="term" value="F:sigma factor antagonist activity"/>
    <property type="evidence" value="ECO:0007669"/>
    <property type="project" value="TreeGrafter"/>
</dbReference>
<dbReference type="PANTHER" id="PTHR37461:SF1">
    <property type="entry name" value="ANTI-SIGMA-K FACTOR RSKA"/>
    <property type="match status" value="1"/>
</dbReference>